<dbReference type="EMBL" id="FNEK01000158">
    <property type="protein sequence ID" value="SDM05790.1"/>
    <property type="molecule type" value="Genomic_DNA"/>
</dbReference>
<keyword evidence="2" id="KW-1185">Reference proteome</keyword>
<dbReference type="STRING" id="571298.SAMN04488026_11583"/>
<proteinExistence type="predicted"/>
<organism evidence="1 2">
    <name type="scientific">Aliiruegeria lutimaris</name>
    <dbReference type="NCBI Taxonomy" id="571298"/>
    <lineage>
        <taxon>Bacteria</taxon>
        <taxon>Pseudomonadati</taxon>
        <taxon>Pseudomonadota</taxon>
        <taxon>Alphaproteobacteria</taxon>
        <taxon>Rhodobacterales</taxon>
        <taxon>Roseobacteraceae</taxon>
        <taxon>Aliiruegeria</taxon>
    </lineage>
</organism>
<gene>
    <name evidence="1" type="ORF">SAMN04488026_11583</name>
</gene>
<evidence type="ECO:0000313" key="1">
    <source>
        <dbReference type="EMBL" id="SDM05790.1"/>
    </source>
</evidence>
<protein>
    <submittedName>
        <fullName evidence="1">Uncharacterized protein</fullName>
    </submittedName>
</protein>
<sequence>MVMEIALHRTGVQYATDIEYMIALRPISRMLRSRMLKLSSSLRDAFPLARKDVAKP</sequence>
<name>A0A1G9Q454_9RHOB</name>
<dbReference type="Proteomes" id="UP000199382">
    <property type="component" value="Unassembled WGS sequence"/>
</dbReference>
<dbReference type="AlphaFoldDB" id="A0A1G9Q454"/>
<reference evidence="1 2" key="1">
    <citation type="submission" date="2016-10" db="EMBL/GenBank/DDBJ databases">
        <authorList>
            <person name="de Groot N.N."/>
        </authorList>
    </citation>
    <scope>NUCLEOTIDE SEQUENCE [LARGE SCALE GENOMIC DNA]</scope>
    <source>
        <strain evidence="1 2">DSM 25294</strain>
    </source>
</reference>
<evidence type="ECO:0000313" key="2">
    <source>
        <dbReference type="Proteomes" id="UP000199382"/>
    </source>
</evidence>
<accession>A0A1G9Q454</accession>